<geneLocation type="plasmid" evidence="16 17">
    <name>pHG2</name>
</geneLocation>
<keyword evidence="10" id="KW-0511">Multifunctional enzyme</keyword>
<dbReference type="Pfam" id="PF00483">
    <property type="entry name" value="NTP_transferase"/>
    <property type="match status" value="1"/>
</dbReference>
<evidence type="ECO:0000256" key="13">
    <source>
        <dbReference type="ARBA" id="ARBA00048493"/>
    </source>
</evidence>
<dbReference type="InterPro" id="IPR056729">
    <property type="entry name" value="GMPPB_C"/>
</dbReference>
<comment type="similarity">
    <text evidence="4">In the N-terminal section; belongs to the N-acetylglucosamine-1-phosphate uridyltransferase family.</text>
</comment>
<dbReference type="PANTHER" id="PTHR43584:SF8">
    <property type="entry name" value="N-ACETYLMURAMATE ALPHA-1-PHOSPHATE URIDYLYLTRANSFERASE"/>
    <property type="match status" value="1"/>
</dbReference>
<evidence type="ECO:0000313" key="17">
    <source>
        <dbReference type="Proteomes" id="UP000066124"/>
    </source>
</evidence>
<comment type="pathway">
    <text evidence="2">Nucleotide-sugar biosynthesis; UDP-N-acetyl-alpha-D-glucosamine biosynthesis; UDP-N-acetyl-alpha-D-glucosamine from N-acetyl-alpha-D-glucosamine 1-phosphate: step 1/1.</text>
</comment>
<dbReference type="Gene3D" id="2.160.10.10">
    <property type="entry name" value="Hexapeptide repeat proteins"/>
    <property type="match status" value="1"/>
</dbReference>
<evidence type="ECO:0000256" key="7">
    <source>
        <dbReference type="ARBA" id="ARBA00013414"/>
    </source>
</evidence>
<evidence type="ECO:0000313" key="16">
    <source>
        <dbReference type="EMBL" id="AKU09527.1"/>
    </source>
</evidence>
<comment type="catalytic activity">
    <reaction evidence="13">
        <text>N-acetyl-alpha-D-glucosamine 1-phosphate + UTP + H(+) = UDP-N-acetyl-alpha-D-glucosamine + diphosphate</text>
        <dbReference type="Rhea" id="RHEA:13509"/>
        <dbReference type="ChEBI" id="CHEBI:15378"/>
        <dbReference type="ChEBI" id="CHEBI:33019"/>
        <dbReference type="ChEBI" id="CHEBI:46398"/>
        <dbReference type="ChEBI" id="CHEBI:57705"/>
        <dbReference type="ChEBI" id="CHEBI:57776"/>
        <dbReference type="EC" id="2.7.7.23"/>
    </reaction>
</comment>
<dbReference type="PATRIC" id="fig|35746.4.peg.3737"/>
<keyword evidence="8 16" id="KW-0808">Transferase</keyword>
<dbReference type="EMBL" id="CP011949">
    <property type="protein sequence ID" value="AKU09527.1"/>
    <property type="molecule type" value="Genomic_DNA"/>
</dbReference>
<dbReference type="Gene3D" id="3.90.550.10">
    <property type="entry name" value="Spore Coat Polysaccharide Biosynthesis Protein SpsA, Chain A"/>
    <property type="match status" value="1"/>
</dbReference>
<dbReference type="Pfam" id="PF25087">
    <property type="entry name" value="GMPPB_C"/>
    <property type="match status" value="1"/>
</dbReference>
<dbReference type="EC" id="2.3.1.157" evidence="5"/>
<dbReference type="SUPFAM" id="SSF53448">
    <property type="entry name" value="Nucleotide-diphospho-sugar transferases"/>
    <property type="match status" value="1"/>
</dbReference>
<dbReference type="InterPro" id="IPR023915">
    <property type="entry name" value="Bifunctiontional_GlmU_arc-type"/>
</dbReference>
<evidence type="ECO:0000256" key="5">
    <source>
        <dbReference type="ARBA" id="ARBA00012225"/>
    </source>
</evidence>
<dbReference type="InterPro" id="IPR050065">
    <property type="entry name" value="GlmU-like"/>
</dbReference>
<dbReference type="AlphaFoldDB" id="A0A0K1IYC3"/>
<comment type="similarity">
    <text evidence="3">In the C-terminal section; belongs to the transferase hexapeptide repeat family.</text>
</comment>
<dbReference type="RefSeq" id="WP_050460248.1">
    <property type="nucleotide sequence ID" value="NZ_CP011949.1"/>
</dbReference>
<dbReference type="KEGG" id="hgi:ABY42_17090"/>
<evidence type="ECO:0000256" key="12">
    <source>
        <dbReference type="ARBA" id="ARBA00048247"/>
    </source>
</evidence>
<evidence type="ECO:0000256" key="1">
    <source>
        <dbReference type="ARBA" id="ARBA00005166"/>
    </source>
</evidence>
<feature type="domain" description="Nucleotidyl transferase" evidence="14">
    <location>
        <begin position="3"/>
        <end position="221"/>
    </location>
</feature>
<evidence type="ECO:0000256" key="10">
    <source>
        <dbReference type="ARBA" id="ARBA00023268"/>
    </source>
</evidence>
<protein>
    <recommendedName>
        <fullName evidence="7">Bifunctional protein GlmU</fullName>
        <ecNumber evidence="5">2.3.1.157</ecNumber>
        <ecNumber evidence="6">2.7.7.23</ecNumber>
    </recommendedName>
</protein>
<dbReference type="InterPro" id="IPR011004">
    <property type="entry name" value="Trimer_LpxA-like_sf"/>
</dbReference>
<accession>A0A0K1IYC3</accession>
<name>A0A0K1IYC3_HALGI</name>
<dbReference type="InterPro" id="IPR005835">
    <property type="entry name" value="NTP_transferase_dom"/>
</dbReference>
<dbReference type="EC" id="2.7.7.23" evidence="6"/>
<dbReference type="SUPFAM" id="SSF51161">
    <property type="entry name" value="Trimeric LpxA-like enzymes"/>
    <property type="match status" value="1"/>
</dbReference>
<evidence type="ECO:0000256" key="4">
    <source>
        <dbReference type="ARBA" id="ARBA00007947"/>
    </source>
</evidence>
<reference evidence="17" key="1">
    <citation type="journal article" date="2015" name="J. Biotechnol.">
        <title>Complete genome sequence of Haloferax gibbonsii strain ARA6, a potential producer of polyhydroxyalkanoates and halocins isolated from Araruama, Rio de Janeiro, Brasil.</title>
        <authorList>
            <person name="Pinto L.H."/>
            <person name="D'Alincourt Carvalho-Assef A.P."/>
            <person name="Vieira R.P."/>
            <person name="Clementino M.M."/>
            <person name="Albano R.M."/>
        </authorList>
    </citation>
    <scope>NUCLEOTIDE SEQUENCE [LARGE SCALE GENOMIC DNA]</scope>
    <source>
        <strain evidence="17">ARA6</strain>
        <plasmid evidence="17">Plasmid pHG2</plasmid>
    </source>
</reference>
<dbReference type="GO" id="GO:0019134">
    <property type="term" value="F:glucosamine-1-phosphate N-acetyltransferase activity"/>
    <property type="evidence" value="ECO:0007669"/>
    <property type="project" value="UniProtKB-EC"/>
</dbReference>
<organism evidence="16 17">
    <name type="scientific">Haloferax gibbonsii</name>
    <dbReference type="NCBI Taxonomy" id="35746"/>
    <lineage>
        <taxon>Archaea</taxon>
        <taxon>Methanobacteriati</taxon>
        <taxon>Methanobacteriota</taxon>
        <taxon>Stenosarchaea group</taxon>
        <taxon>Halobacteria</taxon>
        <taxon>Halobacteriales</taxon>
        <taxon>Haloferacaceae</taxon>
        <taxon>Haloferax</taxon>
    </lineage>
</organism>
<dbReference type="GeneID" id="25247703"/>
<evidence type="ECO:0000256" key="2">
    <source>
        <dbReference type="ARBA" id="ARBA00005208"/>
    </source>
</evidence>
<dbReference type="Proteomes" id="UP000066124">
    <property type="component" value="Plasmid pHG2"/>
</dbReference>
<evidence type="ECO:0000259" key="14">
    <source>
        <dbReference type="Pfam" id="PF00483"/>
    </source>
</evidence>
<dbReference type="NCBIfam" id="TIGR03992">
    <property type="entry name" value="Arch_glmU"/>
    <property type="match status" value="1"/>
</dbReference>
<keyword evidence="16" id="KW-0614">Plasmid</keyword>
<evidence type="ECO:0000256" key="3">
    <source>
        <dbReference type="ARBA" id="ARBA00007707"/>
    </source>
</evidence>
<comment type="pathway">
    <text evidence="1">Nucleotide-sugar biosynthesis; UDP-N-acetyl-alpha-D-glucosamine biosynthesis; N-acetyl-alpha-D-glucosamine 1-phosphate from alpha-D-glucosamine 6-phosphate (route II): step 2/2.</text>
</comment>
<keyword evidence="9" id="KW-0548">Nucleotidyltransferase</keyword>
<keyword evidence="11" id="KW-0012">Acyltransferase</keyword>
<evidence type="ECO:0000256" key="6">
    <source>
        <dbReference type="ARBA" id="ARBA00012457"/>
    </source>
</evidence>
<dbReference type="CDD" id="cd04181">
    <property type="entry name" value="NTP_transferase"/>
    <property type="match status" value="1"/>
</dbReference>
<sequence>MQAILLAAGRGTRMRPLSNEVPKPMLTVAGRPIVGHTAAAAVEAGADELVMVVGYGQETVREYFGSSYRGVPVSYVEQDEQQGTADAVRAAKEHIDGAFAVLYGDNLYDPAGIDALFDAAPSIASVRVPNPSNYGVLNVSDGAVAEIVEKPDAPQNDLVNAGAYVFPAEARDMLDVPLSERGERELTDVLDRVIDRFNVSPVTLDRWMDVGRPWELLEANEWKLGTFDRRVDGDVSDDATVQGDVVVEEGATVRDGSVVEGPAYISAGATVGPNAYVRGCTFVGPDVHVGHAVEIKNSVLLAETSVGHLSYVGDSVVGRRVNLGAGTNVANLRHDGEAVSVTVKGERVSTGRRKFGAVVGDDAKTGINTALNAGVKLSEGARTMPGETVSTDR</sequence>
<evidence type="ECO:0000256" key="11">
    <source>
        <dbReference type="ARBA" id="ARBA00023315"/>
    </source>
</evidence>
<dbReference type="InterPro" id="IPR029044">
    <property type="entry name" value="Nucleotide-diphossugar_trans"/>
</dbReference>
<dbReference type="PANTHER" id="PTHR43584">
    <property type="entry name" value="NUCLEOTIDYL TRANSFERASE"/>
    <property type="match status" value="1"/>
</dbReference>
<dbReference type="CDD" id="cd05636">
    <property type="entry name" value="LbH_G1P_TT_C_like"/>
    <property type="match status" value="1"/>
</dbReference>
<evidence type="ECO:0000259" key="15">
    <source>
        <dbReference type="Pfam" id="PF25087"/>
    </source>
</evidence>
<comment type="catalytic activity">
    <reaction evidence="12">
        <text>alpha-D-glucosamine 1-phosphate + acetyl-CoA = N-acetyl-alpha-D-glucosamine 1-phosphate + CoA + H(+)</text>
        <dbReference type="Rhea" id="RHEA:13725"/>
        <dbReference type="ChEBI" id="CHEBI:15378"/>
        <dbReference type="ChEBI" id="CHEBI:57287"/>
        <dbReference type="ChEBI" id="CHEBI:57288"/>
        <dbReference type="ChEBI" id="CHEBI:57776"/>
        <dbReference type="ChEBI" id="CHEBI:58516"/>
        <dbReference type="EC" id="2.3.1.157"/>
    </reaction>
</comment>
<proteinExistence type="inferred from homology"/>
<evidence type="ECO:0000256" key="8">
    <source>
        <dbReference type="ARBA" id="ARBA00022679"/>
    </source>
</evidence>
<gene>
    <name evidence="16" type="ORF">ABY42_17090</name>
</gene>
<evidence type="ECO:0000256" key="9">
    <source>
        <dbReference type="ARBA" id="ARBA00022695"/>
    </source>
</evidence>
<feature type="domain" description="Mannose-1-phosphate guanyltransferase C-terminal" evidence="15">
    <location>
        <begin position="260"/>
        <end position="349"/>
    </location>
</feature>
<dbReference type="GO" id="GO:0003977">
    <property type="term" value="F:UDP-N-acetylglucosamine diphosphorylase activity"/>
    <property type="evidence" value="ECO:0007669"/>
    <property type="project" value="UniProtKB-EC"/>
</dbReference>